<sequence length="668" mass="76632">MTDTAISFIFRYGLTIDPVKPLKYIVQQDVYVSFAIVDCREGGHPKQLLHLAVQQGDAEHLLCSFIIGYVFHQNLNLKLTAGEEVTFVITGPNKVHLNGYTCASEAEPIANASSELQDGTRQRVSANGDSLDHQPFVEQEKPEDDYEKEDEEEKEDDHCDDHGGKEASGVTKSDMELLDATKQLEDSLEASQGRRKNQVTDTGHLDQGHQVNMETAFTRVLANKQTSRPWETKENQSKKYGLQQENGKEQKIAAASDSIAIQMTADDQNILQDWEEPVKTDSSSAGNSSIPEIIILSTDEDESDEKQTIMRSEMRSPKKEDNFSQSRYRKKKRKKRSRSSDKSDGKEKRRPSWEKHRDRKFRHKDSRVMKLETYNSDTEPEVTILSDIIYPAVRSRSMVSSAVSCRCRLSASRCKFCRFKRDMRIKMPSESKLGKRNVWIAPNDRKEKGVSAARVFPFEEGRARAGSSPRSNEQRSQRTIPKRTSQDRQQSPTEMSLTNPPPCHLHGNELTPVTTQDYLPYPVGSQQRHTKTPQEQMTRIQKKRLADYVKAKYSSKIYKFRKKEIHKPLTEKQMFFKCRYCRASFTSRVGRRIHEENTEITSAIPDNGGRWCGRWKCFPSSENCQSIFVRDEVLLVVLMCPTCRRAVNYSMKERIVTGRLKCPQVQVY</sequence>
<name>A0A2G8LEX8_STIJA</name>
<dbReference type="Gene3D" id="2.60.120.340">
    <property type="entry name" value="Nucleoplasmin core domain"/>
    <property type="match status" value="1"/>
</dbReference>
<feature type="compositionally biased region" description="Acidic residues" evidence="1">
    <location>
        <begin position="141"/>
        <end position="155"/>
    </location>
</feature>
<feature type="compositionally biased region" description="Basic residues" evidence="1">
    <location>
        <begin position="327"/>
        <end position="337"/>
    </location>
</feature>
<feature type="compositionally biased region" description="Polar residues" evidence="1">
    <location>
        <begin position="280"/>
        <end position="290"/>
    </location>
</feature>
<evidence type="ECO:0000259" key="2">
    <source>
        <dbReference type="Pfam" id="PF17800"/>
    </source>
</evidence>
<feature type="region of interest" description="Disordered" evidence="1">
    <location>
        <begin position="112"/>
        <end position="174"/>
    </location>
</feature>
<reference evidence="3 4" key="1">
    <citation type="journal article" date="2017" name="PLoS Biol.">
        <title>The sea cucumber genome provides insights into morphological evolution and visceral regeneration.</title>
        <authorList>
            <person name="Zhang X."/>
            <person name="Sun L."/>
            <person name="Yuan J."/>
            <person name="Sun Y."/>
            <person name="Gao Y."/>
            <person name="Zhang L."/>
            <person name="Li S."/>
            <person name="Dai H."/>
            <person name="Hamel J.F."/>
            <person name="Liu C."/>
            <person name="Yu Y."/>
            <person name="Liu S."/>
            <person name="Lin W."/>
            <person name="Guo K."/>
            <person name="Jin S."/>
            <person name="Xu P."/>
            <person name="Storey K.B."/>
            <person name="Huan P."/>
            <person name="Zhang T."/>
            <person name="Zhou Y."/>
            <person name="Zhang J."/>
            <person name="Lin C."/>
            <person name="Li X."/>
            <person name="Xing L."/>
            <person name="Huo D."/>
            <person name="Sun M."/>
            <person name="Wang L."/>
            <person name="Mercier A."/>
            <person name="Li F."/>
            <person name="Yang H."/>
            <person name="Xiang J."/>
        </authorList>
    </citation>
    <scope>NUCLEOTIDE SEQUENCE [LARGE SCALE GENOMIC DNA]</scope>
    <source>
        <strain evidence="3">Shaxun</strain>
        <tissue evidence="3">Muscle</tissue>
    </source>
</reference>
<feature type="region of interest" description="Disordered" evidence="1">
    <location>
        <begin position="451"/>
        <end position="539"/>
    </location>
</feature>
<feature type="region of interest" description="Disordered" evidence="1">
    <location>
        <begin position="277"/>
        <end position="360"/>
    </location>
</feature>
<keyword evidence="4" id="KW-1185">Reference proteome</keyword>
<dbReference type="AlphaFoldDB" id="A0A2G8LEX8"/>
<accession>A0A2G8LEX8</accession>
<dbReference type="InterPro" id="IPR041232">
    <property type="entry name" value="NPL"/>
</dbReference>
<dbReference type="Proteomes" id="UP000230750">
    <property type="component" value="Unassembled WGS sequence"/>
</dbReference>
<protein>
    <recommendedName>
        <fullName evidence="2">Nucleoplasmin-like domain-containing protein</fullName>
    </recommendedName>
</protein>
<feature type="region of interest" description="Disordered" evidence="1">
    <location>
        <begin position="224"/>
        <end position="254"/>
    </location>
</feature>
<feature type="domain" description="Nucleoplasmin-like" evidence="2">
    <location>
        <begin position="12"/>
        <end position="101"/>
    </location>
</feature>
<evidence type="ECO:0000313" key="4">
    <source>
        <dbReference type="Proteomes" id="UP000230750"/>
    </source>
</evidence>
<feature type="compositionally biased region" description="Basic and acidic residues" evidence="1">
    <location>
        <begin position="305"/>
        <end position="322"/>
    </location>
</feature>
<organism evidence="3 4">
    <name type="scientific">Stichopus japonicus</name>
    <name type="common">Sea cucumber</name>
    <dbReference type="NCBI Taxonomy" id="307972"/>
    <lineage>
        <taxon>Eukaryota</taxon>
        <taxon>Metazoa</taxon>
        <taxon>Echinodermata</taxon>
        <taxon>Eleutherozoa</taxon>
        <taxon>Echinozoa</taxon>
        <taxon>Holothuroidea</taxon>
        <taxon>Aspidochirotacea</taxon>
        <taxon>Aspidochirotida</taxon>
        <taxon>Stichopodidae</taxon>
        <taxon>Apostichopus</taxon>
    </lineage>
</organism>
<dbReference type="Pfam" id="PF17800">
    <property type="entry name" value="NPL"/>
    <property type="match status" value="1"/>
</dbReference>
<evidence type="ECO:0000256" key="1">
    <source>
        <dbReference type="SAM" id="MobiDB-lite"/>
    </source>
</evidence>
<feature type="compositionally biased region" description="Basic and acidic residues" evidence="1">
    <location>
        <begin position="338"/>
        <end position="356"/>
    </location>
</feature>
<feature type="compositionally biased region" description="Polar residues" evidence="1">
    <location>
        <begin position="112"/>
        <end position="128"/>
    </location>
</feature>
<feature type="compositionally biased region" description="Basic and acidic residues" evidence="1">
    <location>
        <begin position="156"/>
        <end position="165"/>
    </location>
</feature>
<comment type="caution">
    <text evidence="3">The sequence shown here is derived from an EMBL/GenBank/DDBJ whole genome shotgun (WGS) entry which is preliminary data.</text>
</comment>
<feature type="region of interest" description="Disordered" evidence="1">
    <location>
        <begin position="187"/>
        <end position="210"/>
    </location>
</feature>
<evidence type="ECO:0000313" key="3">
    <source>
        <dbReference type="EMBL" id="PIK58793.1"/>
    </source>
</evidence>
<gene>
    <name evidence="3" type="ORF">BSL78_04252</name>
</gene>
<proteinExistence type="predicted"/>
<dbReference type="EMBL" id="MRZV01000101">
    <property type="protein sequence ID" value="PIK58793.1"/>
    <property type="molecule type" value="Genomic_DNA"/>
</dbReference>
<feature type="compositionally biased region" description="Polar residues" evidence="1">
    <location>
        <begin position="477"/>
        <end position="498"/>
    </location>
</feature>